<dbReference type="PANTHER" id="PTHR30055">
    <property type="entry name" value="HTH-TYPE TRANSCRIPTIONAL REGULATOR RUTR"/>
    <property type="match status" value="1"/>
</dbReference>
<keyword evidence="7" id="KW-1185">Reference proteome</keyword>
<proteinExistence type="predicted"/>
<keyword evidence="3" id="KW-0804">Transcription</keyword>
<dbReference type="InterPro" id="IPR009057">
    <property type="entry name" value="Homeodomain-like_sf"/>
</dbReference>
<dbReference type="InterPro" id="IPR001647">
    <property type="entry name" value="HTH_TetR"/>
</dbReference>
<reference evidence="6 7" key="1">
    <citation type="submission" date="2016-10" db="EMBL/GenBank/DDBJ databases">
        <authorList>
            <person name="Varghese N."/>
            <person name="Submissions S."/>
        </authorList>
    </citation>
    <scope>NUCLEOTIDE SEQUENCE [LARGE SCALE GENOMIC DNA]</scope>
    <source>
        <strain evidence="6 7">DSM 9169</strain>
    </source>
</reference>
<dbReference type="Pfam" id="PF00440">
    <property type="entry name" value="TetR_N"/>
    <property type="match status" value="1"/>
</dbReference>
<evidence type="ECO:0000313" key="6">
    <source>
        <dbReference type="EMBL" id="SDT94177.1"/>
    </source>
</evidence>
<evidence type="ECO:0000256" key="1">
    <source>
        <dbReference type="ARBA" id="ARBA00023015"/>
    </source>
</evidence>
<evidence type="ECO:0000259" key="5">
    <source>
        <dbReference type="PROSITE" id="PS50977"/>
    </source>
</evidence>
<dbReference type="Proteomes" id="UP000198976">
    <property type="component" value="Chromosome I"/>
</dbReference>
<accession>A0ABY0V7J1</accession>
<keyword evidence="2 4" id="KW-0238">DNA-binding</keyword>
<keyword evidence="1" id="KW-0805">Transcription regulation</keyword>
<protein>
    <submittedName>
        <fullName evidence="6">DNA-binding transcriptional regulator, AcrR family</fullName>
    </submittedName>
</protein>
<name>A0ABY0V7J1_9ACTO</name>
<dbReference type="InterPro" id="IPR050109">
    <property type="entry name" value="HTH-type_TetR-like_transc_reg"/>
</dbReference>
<dbReference type="PROSITE" id="PS50977">
    <property type="entry name" value="HTH_TETR_2"/>
    <property type="match status" value="1"/>
</dbReference>
<dbReference type="PANTHER" id="PTHR30055:SF234">
    <property type="entry name" value="HTH-TYPE TRANSCRIPTIONAL REGULATOR BETI"/>
    <property type="match status" value="1"/>
</dbReference>
<dbReference type="Gene3D" id="1.10.357.10">
    <property type="entry name" value="Tetracycline Repressor, domain 2"/>
    <property type="match status" value="1"/>
</dbReference>
<evidence type="ECO:0000256" key="3">
    <source>
        <dbReference type="ARBA" id="ARBA00023163"/>
    </source>
</evidence>
<evidence type="ECO:0000313" key="7">
    <source>
        <dbReference type="Proteomes" id="UP000198976"/>
    </source>
</evidence>
<dbReference type="PRINTS" id="PR00455">
    <property type="entry name" value="HTHTETR"/>
</dbReference>
<organism evidence="6 7">
    <name type="scientific">Schaalia radingae</name>
    <dbReference type="NCBI Taxonomy" id="131110"/>
    <lineage>
        <taxon>Bacteria</taxon>
        <taxon>Bacillati</taxon>
        <taxon>Actinomycetota</taxon>
        <taxon>Actinomycetes</taxon>
        <taxon>Actinomycetales</taxon>
        <taxon>Actinomycetaceae</taxon>
        <taxon>Schaalia</taxon>
    </lineage>
</organism>
<evidence type="ECO:0000256" key="4">
    <source>
        <dbReference type="PROSITE-ProRule" id="PRU00335"/>
    </source>
</evidence>
<dbReference type="GO" id="GO:0003677">
    <property type="term" value="F:DNA binding"/>
    <property type="evidence" value="ECO:0007669"/>
    <property type="project" value="UniProtKB-KW"/>
</dbReference>
<sequence>MHTAALTIDEGGPTRSDARLNLQRILSTAGEQIKKHGPGVSMKQIAREAGVAVGTLYRHFPTKEALVRAVAVQALTHLCDLFTETAKRVADGQVRGGDALSHLLSVIVTEAAGNGANRQAVAEYLQSFSDLRDREIAHTRERIVHNLTEIIDAGRRDHSLRTDFMVKDFGILLCSAPIAFDHSIRSRWLELVSTGLMPQEADNASAQ</sequence>
<feature type="DNA-binding region" description="H-T-H motif" evidence="4">
    <location>
        <begin position="41"/>
        <end position="60"/>
    </location>
</feature>
<dbReference type="PROSITE" id="PS01081">
    <property type="entry name" value="HTH_TETR_1"/>
    <property type="match status" value="1"/>
</dbReference>
<gene>
    <name evidence="6" type="ORF">SAMN04489714_1090</name>
</gene>
<feature type="domain" description="HTH tetR-type" evidence="5">
    <location>
        <begin position="19"/>
        <end position="78"/>
    </location>
</feature>
<dbReference type="InterPro" id="IPR023772">
    <property type="entry name" value="DNA-bd_HTH_TetR-type_CS"/>
</dbReference>
<dbReference type="EMBL" id="LT629792">
    <property type="protein sequence ID" value="SDT94177.1"/>
    <property type="molecule type" value="Genomic_DNA"/>
</dbReference>
<dbReference type="SUPFAM" id="SSF46689">
    <property type="entry name" value="Homeodomain-like"/>
    <property type="match status" value="1"/>
</dbReference>
<evidence type="ECO:0000256" key="2">
    <source>
        <dbReference type="ARBA" id="ARBA00023125"/>
    </source>
</evidence>